<evidence type="ECO:0000313" key="1">
    <source>
        <dbReference type="EMBL" id="KAG5483701.1"/>
    </source>
</evidence>
<sequence length="69" mass="7059">MLATLCWVLVAALPAAKITTFIPLSVTMVFFLPCVFEAGGAAASVLLSQAGRCGIAAGIDFTSIAHLYG</sequence>
<evidence type="ECO:0000313" key="2">
    <source>
        <dbReference type="Proteomes" id="UP000674143"/>
    </source>
</evidence>
<reference evidence="2" key="1">
    <citation type="journal article" date="2021" name="Microbiol. Resour. Announc.">
        <title>LGAAP: Leishmaniinae Genome Assembly and Annotation Pipeline.</title>
        <authorList>
            <person name="Almutairi H."/>
            <person name="Urbaniak M.D."/>
            <person name="Bates M.D."/>
            <person name="Jariyapan N."/>
            <person name="Kwakye-Nuako G."/>
            <person name="Thomaz-Soccol V."/>
            <person name="Al-Salem W.S."/>
            <person name="Dillon R.J."/>
            <person name="Bates P.A."/>
            <person name="Gatherer D."/>
        </authorList>
    </citation>
    <scope>NUCLEOTIDE SEQUENCE [LARGE SCALE GENOMIC DNA]</scope>
</reference>
<dbReference type="EMBL" id="JAFHLR010000014">
    <property type="protein sequence ID" value="KAG5483701.1"/>
    <property type="molecule type" value="Genomic_DNA"/>
</dbReference>
<dbReference type="RefSeq" id="XP_067064640.1">
    <property type="nucleotide sequence ID" value="XM_067206831.1"/>
</dbReference>
<name>A0A836HT18_9TRYP</name>
<reference evidence="2" key="2">
    <citation type="journal article" date="2021" name="Sci. Data">
        <title>Chromosome-scale genome sequencing, assembly and annotation of six genomes from subfamily Leishmaniinae.</title>
        <authorList>
            <person name="Almutairi H."/>
            <person name="Urbaniak M.D."/>
            <person name="Bates M.D."/>
            <person name="Jariyapan N."/>
            <person name="Kwakye-Nuako G."/>
            <person name="Thomaz Soccol V."/>
            <person name="Al-Salem W.S."/>
            <person name="Dillon R.J."/>
            <person name="Bates P.A."/>
            <person name="Gatherer D."/>
        </authorList>
    </citation>
    <scope>NUCLEOTIDE SEQUENCE [LARGE SCALE GENOMIC DNA]</scope>
</reference>
<accession>A0A836HT18</accession>
<proteinExistence type="predicted"/>
<comment type="caution">
    <text evidence="1">The sequence shown here is derived from an EMBL/GenBank/DDBJ whole genome shotgun (WGS) entry which is preliminary data.</text>
</comment>
<keyword evidence="2" id="KW-1185">Reference proteome</keyword>
<protein>
    <submittedName>
        <fullName evidence="1">Uncharacterized protein</fullName>
    </submittedName>
</protein>
<gene>
    <name evidence="1" type="ORF">LSCM4_04853</name>
</gene>
<dbReference type="Proteomes" id="UP000674143">
    <property type="component" value="Unassembled WGS sequence"/>
</dbReference>
<dbReference type="AlphaFoldDB" id="A0A836HT18"/>
<organism evidence="1 2">
    <name type="scientific">Leishmania orientalis</name>
    <dbReference type="NCBI Taxonomy" id="2249476"/>
    <lineage>
        <taxon>Eukaryota</taxon>
        <taxon>Discoba</taxon>
        <taxon>Euglenozoa</taxon>
        <taxon>Kinetoplastea</taxon>
        <taxon>Metakinetoplastina</taxon>
        <taxon>Trypanosomatida</taxon>
        <taxon>Trypanosomatidae</taxon>
        <taxon>Leishmaniinae</taxon>
        <taxon>Leishmania</taxon>
    </lineage>
</organism>
<dbReference type="GeneID" id="92360765"/>
<dbReference type="KEGG" id="loi:92360765"/>